<evidence type="ECO:0000313" key="6">
    <source>
        <dbReference type="EMBL" id="OWJ63789.1"/>
    </source>
</evidence>
<dbReference type="AlphaFoldDB" id="A0A211ZES8"/>
<dbReference type="InterPro" id="IPR046335">
    <property type="entry name" value="LacI/GalR-like_sensor"/>
</dbReference>
<dbReference type="GO" id="GO:0003700">
    <property type="term" value="F:DNA-binding transcription factor activity"/>
    <property type="evidence" value="ECO:0007669"/>
    <property type="project" value="TreeGrafter"/>
</dbReference>
<evidence type="ECO:0000259" key="5">
    <source>
        <dbReference type="PROSITE" id="PS50932"/>
    </source>
</evidence>
<evidence type="ECO:0000256" key="4">
    <source>
        <dbReference type="SAM" id="MobiDB-lite"/>
    </source>
</evidence>
<accession>A0A211ZES8</accession>
<reference evidence="7" key="1">
    <citation type="submission" date="2017-05" db="EMBL/GenBank/DDBJ databases">
        <authorList>
            <person name="Macchi M."/>
            <person name="Festa S."/>
            <person name="Coppotelli B.M."/>
            <person name="Morelli I.S."/>
        </authorList>
    </citation>
    <scope>NUCLEOTIDE SEQUENCE [LARGE SCALE GENOMIC DNA]</scope>
    <source>
        <strain evidence="7">I</strain>
    </source>
</reference>
<dbReference type="InterPro" id="IPR000843">
    <property type="entry name" value="HTH_LacI"/>
</dbReference>
<dbReference type="CDD" id="cd06278">
    <property type="entry name" value="PBP1_LacI-like"/>
    <property type="match status" value="1"/>
</dbReference>
<dbReference type="InterPro" id="IPR028082">
    <property type="entry name" value="Peripla_BP_I"/>
</dbReference>
<dbReference type="Proteomes" id="UP000196655">
    <property type="component" value="Unassembled WGS sequence"/>
</dbReference>
<protein>
    <submittedName>
        <fullName evidence="6">LacI family transcriptional regulator</fullName>
    </submittedName>
</protein>
<dbReference type="OrthoDB" id="9772505at2"/>
<dbReference type="Gene3D" id="3.40.50.2300">
    <property type="match status" value="2"/>
</dbReference>
<keyword evidence="2" id="KW-0238">DNA-binding</keyword>
<dbReference type="SUPFAM" id="SSF47413">
    <property type="entry name" value="lambda repressor-like DNA-binding domains"/>
    <property type="match status" value="1"/>
</dbReference>
<dbReference type="SMART" id="SM00354">
    <property type="entry name" value="HTH_LACI"/>
    <property type="match status" value="1"/>
</dbReference>
<dbReference type="Pfam" id="PF13377">
    <property type="entry name" value="Peripla_BP_3"/>
    <property type="match status" value="1"/>
</dbReference>
<name>A0A211ZES8_9PROT</name>
<comment type="caution">
    <text evidence="6">The sequence shown here is derived from an EMBL/GenBank/DDBJ whole genome shotgun (WGS) entry which is preliminary data.</text>
</comment>
<feature type="domain" description="HTH lacI-type" evidence="5">
    <location>
        <begin position="34"/>
        <end position="83"/>
    </location>
</feature>
<evidence type="ECO:0000256" key="1">
    <source>
        <dbReference type="ARBA" id="ARBA00023015"/>
    </source>
</evidence>
<gene>
    <name evidence="6" type="ORF">BWR60_27960</name>
</gene>
<organism evidence="6 7">
    <name type="scientific">Inquilinus limosus</name>
    <dbReference type="NCBI Taxonomy" id="171674"/>
    <lineage>
        <taxon>Bacteria</taxon>
        <taxon>Pseudomonadati</taxon>
        <taxon>Pseudomonadota</taxon>
        <taxon>Alphaproteobacteria</taxon>
        <taxon>Rhodospirillales</taxon>
        <taxon>Rhodospirillaceae</taxon>
        <taxon>Inquilinus</taxon>
    </lineage>
</organism>
<dbReference type="Gene3D" id="1.10.260.40">
    <property type="entry name" value="lambda repressor-like DNA-binding domains"/>
    <property type="match status" value="1"/>
</dbReference>
<keyword evidence="7" id="KW-1185">Reference proteome</keyword>
<proteinExistence type="predicted"/>
<dbReference type="GO" id="GO:0000976">
    <property type="term" value="F:transcription cis-regulatory region binding"/>
    <property type="evidence" value="ECO:0007669"/>
    <property type="project" value="TreeGrafter"/>
</dbReference>
<dbReference type="Pfam" id="PF00356">
    <property type="entry name" value="LacI"/>
    <property type="match status" value="1"/>
</dbReference>
<dbReference type="PANTHER" id="PTHR30146:SF109">
    <property type="entry name" value="HTH-TYPE TRANSCRIPTIONAL REGULATOR GALS"/>
    <property type="match status" value="1"/>
</dbReference>
<dbReference type="PANTHER" id="PTHR30146">
    <property type="entry name" value="LACI-RELATED TRANSCRIPTIONAL REPRESSOR"/>
    <property type="match status" value="1"/>
</dbReference>
<sequence length="366" mass="40409">MYRPPSVNESDFSRFEAPVAREDQPRGQSIAEIVADRAKVSRAAVSRAFNPKAPLRADKRELVLRIAEELNYVPNMAGRALATQRSHLVGVVVPHVCSPWESLEIDALTTALQDRGFATLLFKTRIDRSLDPKLLSYMRAYNPDSVVVFTENVPPDQLHRAFDQAVPVYVDYPNEATDPGPPPESGMHRFDCLRVLQRDGIEQAVALLSGFGRRRFAYLAGNPKAQANTARLRTLQQVLAARGLPPAAVVDGDFSYQRGHDATIELFRAGPGAEAVFAANDVSAFGALDALRQALGRRVPEDVSVVGFDDIDQAAWRSYDLTTIKIDVEERVATLVRLILQRLQNRGAPPMTETIRTKLVVRSTVG</sequence>
<evidence type="ECO:0000256" key="3">
    <source>
        <dbReference type="ARBA" id="ARBA00023163"/>
    </source>
</evidence>
<dbReference type="SUPFAM" id="SSF53822">
    <property type="entry name" value="Periplasmic binding protein-like I"/>
    <property type="match status" value="1"/>
</dbReference>
<feature type="region of interest" description="Disordered" evidence="4">
    <location>
        <begin position="1"/>
        <end position="25"/>
    </location>
</feature>
<evidence type="ECO:0000313" key="7">
    <source>
        <dbReference type="Proteomes" id="UP000196655"/>
    </source>
</evidence>
<keyword evidence="1" id="KW-0805">Transcription regulation</keyword>
<dbReference type="EMBL" id="NHON01000079">
    <property type="protein sequence ID" value="OWJ63789.1"/>
    <property type="molecule type" value="Genomic_DNA"/>
</dbReference>
<keyword evidence="3" id="KW-0804">Transcription</keyword>
<feature type="compositionally biased region" description="Basic and acidic residues" evidence="4">
    <location>
        <begin position="11"/>
        <end position="25"/>
    </location>
</feature>
<dbReference type="PROSITE" id="PS50932">
    <property type="entry name" value="HTH_LACI_2"/>
    <property type="match status" value="1"/>
</dbReference>
<dbReference type="InterPro" id="IPR010982">
    <property type="entry name" value="Lambda_DNA-bd_dom_sf"/>
</dbReference>
<dbReference type="CDD" id="cd01392">
    <property type="entry name" value="HTH_LacI"/>
    <property type="match status" value="1"/>
</dbReference>
<evidence type="ECO:0000256" key="2">
    <source>
        <dbReference type="ARBA" id="ARBA00023125"/>
    </source>
</evidence>